<evidence type="ECO:0000313" key="3">
    <source>
        <dbReference type="Proteomes" id="UP001314263"/>
    </source>
</evidence>
<feature type="chain" id="PRO_5043382049" evidence="1">
    <location>
        <begin position="23"/>
        <end position="225"/>
    </location>
</feature>
<protein>
    <submittedName>
        <fullName evidence="2">Uncharacterized protein</fullName>
    </submittedName>
</protein>
<keyword evidence="3" id="KW-1185">Reference proteome</keyword>
<organism evidence="2 3">
    <name type="scientific">Coccomyxa viridis</name>
    <dbReference type="NCBI Taxonomy" id="1274662"/>
    <lineage>
        <taxon>Eukaryota</taxon>
        <taxon>Viridiplantae</taxon>
        <taxon>Chlorophyta</taxon>
        <taxon>core chlorophytes</taxon>
        <taxon>Trebouxiophyceae</taxon>
        <taxon>Trebouxiophyceae incertae sedis</taxon>
        <taxon>Coccomyxaceae</taxon>
        <taxon>Coccomyxa</taxon>
    </lineage>
</organism>
<dbReference type="EMBL" id="CAUYUE010000014">
    <property type="protein sequence ID" value="CAK0786459.1"/>
    <property type="molecule type" value="Genomic_DNA"/>
</dbReference>
<dbReference type="AlphaFoldDB" id="A0AAV1IH95"/>
<comment type="caution">
    <text evidence="2">The sequence shown here is derived from an EMBL/GenBank/DDBJ whole genome shotgun (WGS) entry which is preliminary data.</text>
</comment>
<proteinExistence type="predicted"/>
<dbReference type="Proteomes" id="UP001314263">
    <property type="component" value="Unassembled WGS sequence"/>
</dbReference>
<name>A0AAV1IH95_9CHLO</name>
<sequence>MSRSSMMLAGALLAALVGIAAAADAPVTSADLVTPGDKYPMPTGLQSWATVLADVFVNKEGSADGAHSALANFQSLVSNQLAKMEKDFKSGSPFPELPMIMDHKAFQGGLAFNPTNVTALSLSSTFFNYAPCLIQEAAAGAAFTAAGINFVPQVINVAPKGAQILPIGVNVNPAVVLINPQGLAVWPRGVNVQPTVIAVVPADLQINPQGVNVAPFGIAAVAGKK</sequence>
<keyword evidence="1" id="KW-0732">Signal</keyword>
<evidence type="ECO:0000256" key="1">
    <source>
        <dbReference type="SAM" id="SignalP"/>
    </source>
</evidence>
<accession>A0AAV1IH95</accession>
<gene>
    <name evidence="2" type="ORF">CVIRNUC_009672</name>
</gene>
<evidence type="ECO:0000313" key="2">
    <source>
        <dbReference type="EMBL" id="CAK0786459.1"/>
    </source>
</evidence>
<reference evidence="2 3" key="1">
    <citation type="submission" date="2023-10" db="EMBL/GenBank/DDBJ databases">
        <authorList>
            <person name="Maclean D."/>
            <person name="Macfadyen A."/>
        </authorList>
    </citation>
    <scope>NUCLEOTIDE SEQUENCE [LARGE SCALE GENOMIC DNA]</scope>
</reference>
<feature type="signal peptide" evidence="1">
    <location>
        <begin position="1"/>
        <end position="22"/>
    </location>
</feature>